<dbReference type="Proteomes" id="UP000663193">
    <property type="component" value="Chromosome 22"/>
</dbReference>
<evidence type="ECO:0000313" key="1">
    <source>
        <dbReference type="EMBL" id="QRD07414.1"/>
    </source>
</evidence>
<dbReference type="EMBL" id="CP069044">
    <property type="protein sequence ID" value="QRD07414.1"/>
    <property type="molecule type" value="Genomic_DNA"/>
</dbReference>
<name>A0A7U2ICM6_PHANO</name>
<gene>
    <name evidence="1" type="ORF">JI435_424330</name>
</gene>
<dbReference type="AlphaFoldDB" id="A0A7U2ICM6"/>
<reference evidence="2" key="1">
    <citation type="journal article" date="2021" name="BMC Genomics">
        <title>Chromosome-level genome assembly and manually-curated proteome of model necrotroph Parastagonospora nodorum Sn15 reveals a genome-wide trove of candidate effector homologs, and redundancy of virulence-related functions within an accessory chromosome.</title>
        <authorList>
            <person name="Bertazzoni S."/>
            <person name="Jones D.A.B."/>
            <person name="Phan H.T."/>
            <person name="Tan K.-C."/>
            <person name="Hane J.K."/>
        </authorList>
    </citation>
    <scope>NUCLEOTIDE SEQUENCE [LARGE SCALE GENOMIC DNA]</scope>
    <source>
        <strain evidence="2">SN15 / ATCC MYA-4574 / FGSC 10173)</strain>
    </source>
</reference>
<accession>A0A7U2ICM6</accession>
<evidence type="ECO:0000313" key="2">
    <source>
        <dbReference type="Proteomes" id="UP000663193"/>
    </source>
</evidence>
<proteinExistence type="predicted"/>
<organism evidence="1 2">
    <name type="scientific">Phaeosphaeria nodorum (strain SN15 / ATCC MYA-4574 / FGSC 10173)</name>
    <name type="common">Glume blotch fungus</name>
    <name type="synonym">Parastagonospora nodorum</name>
    <dbReference type="NCBI Taxonomy" id="321614"/>
    <lineage>
        <taxon>Eukaryota</taxon>
        <taxon>Fungi</taxon>
        <taxon>Dikarya</taxon>
        <taxon>Ascomycota</taxon>
        <taxon>Pezizomycotina</taxon>
        <taxon>Dothideomycetes</taxon>
        <taxon>Pleosporomycetidae</taxon>
        <taxon>Pleosporales</taxon>
        <taxon>Pleosporineae</taxon>
        <taxon>Phaeosphaeriaceae</taxon>
        <taxon>Parastagonospora</taxon>
    </lineage>
</organism>
<protein>
    <submittedName>
        <fullName evidence="1">Uncharacterized protein</fullName>
    </submittedName>
</protein>
<dbReference type="VEuPathDB" id="FungiDB:JI435_424330"/>
<keyword evidence="2" id="KW-1185">Reference proteome</keyword>
<sequence length="74" mass="8322">MIHSVKRFHPFLFSVCDHQNRGCTGKDHQIATGCLILGMVHELPMCWHITGWIANVGTRESCSTLKSTVGQWLV</sequence>